<evidence type="ECO:0000256" key="5">
    <source>
        <dbReference type="ARBA" id="ARBA00022982"/>
    </source>
</evidence>
<evidence type="ECO:0000256" key="1">
    <source>
        <dbReference type="ARBA" id="ARBA00004196"/>
    </source>
</evidence>
<dbReference type="GO" id="GO:0046872">
    <property type="term" value="F:metal ion binding"/>
    <property type="evidence" value="ECO:0007669"/>
    <property type="project" value="UniProtKB-KW"/>
</dbReference>
<comment type="caution">
    <text evidence="8">The sequence shown here is derived from an EMBL/GenBank/DDBJ whole genome shotgun (WGS) entry which is preliminary data.</text>
</comment>
<evidence type="ECO:0000256" key="6">
    <source>
        <dbReference type="ARBA" id="ARBA00023004"/>
    </source>
</evidence>
<keyword evidence="2" id="KW-0813">Transport</keyword>
<dbReference type="EMBL" id="PNIE01000005">
    <property type="protein sequence ID" value="PMP64525.1"/>
    <property type="molecule type" value="Genomic_DNA"/>
</dbReference>
<organism evidence="8 9">
    <name type="scientific">Caldimicrobium thiodismutans</name>
    <dbReference type="NCBI Taxonomy" id="1653476"/>
    <lineage>
        <taxon>Bacteria</taxon>
        <taxon>Pseudomonadati</taxon>
        <taxon>Thermodesulfobacteriota</taxon>
        <taxon>Thermodesulfobacteria</taxon>
        <taxon>Thermodesulfobacteriales</taxon>
        <taxon>Thermodesulfobacteriaceae</taxon>
        <taxon>Caldimicrobium</taxon>
    </lineage>
</organism>
<dbReference type="Pfam" id="PF03264">
    <property type="entry name" value="Cytochrom_NNT"/>
    <property type="match status" value="1"/>
</dbReference>
<sequence>MEVLHFTSNPQFCAKCHPRNEPGPLGEVFTWGKNIHSQNNVACLDCHGRPGFFYYIKAKLKGLKDTFNFAFHGQEHMLKILHKAFNDPIYASKVVSMESCLFCHTDYYNQKIRKERIMTFFGITFRPMDTVKNPNYRLSKNMIDIMTDKVRRNPIDPKHTSHIKASIHCSFCRRRVAQRGTNPINFREYL</sequence>
<keyword evidence="4" id="KW-0479">Metal-binding</keyword>
<evidence type="ECO:0000313" key="8">
    <source>
        <dbReference type="EMBL" id="PMP64525.1"/>
    </source>
</evidence>
<feature type="domain" description="NapC/NirT cytochrome c N-terminal" evidence="7">
    <location>
        <begin position="3"/>
        <end position="111"/>
    </location>
</feature>
<dbReference type="InterPro" id="IPR005126">
    <property type="entry name" value="NapC/NirT_cyt_c_N"/>
</dbReference>
<accession>A0A2N7PLD9</accession>
<dbReference type="SUPFAM" id="SSF48695">
    <property type="entry name" value="Multiheme cytochromes"/>
    <property type="match status" value="1"/>
</dbReference>
<dbReference type="AlphaFoldDB" id="A0A2N7PLD9"/>
<gene>
    <name evidence="8" type="ORF">C0197_00270</name>
</gene>
<dbReference type="InterPro" id="IPR038266">
    <property type="entry name" value="NapC/NirT_cytc_sf"/>
</dbReference>
<keyword evidence="6" id="KW-0408">Iron</keyword>
<evidence type="ECO:0000313" key="9">
    <source>
        <dbReference type="Proteomes" id="UP000235731"/>
    </source>
</evidence>
<evidence type="ECO:0000256" key="3">
    <source>
        <dbReference type="ARBA" id="ARBA00022617"/>
    </source>
</evidence>
<dbReference type="GO" id="GO:0030313">
    <property type="term" value="C:cell envelope"/>
    <property type="evidence" value="ECO:0007669"/>
    <property type="project" value="UniProtKB-SubCell"/>
</dbReference>
<name>A0A2N7PLD9_9BACT</name>
<evidence type="ECO:0000256" key="4">
    <source>
        <dbReference type="ARBA" id="ARBA00022723"/>
    </source>
</evidence>
<evidence type="ECO:0000259" key="7">
    <source>
        <dbReference type="Pfam" id="PF03264"/>
    </source>
</evidence>
<keyword evidence="5" id="KW-0249">Electron transport</keyword>
<protein>
    <recommendedName>
        <fullName evidence="7">NapC/NirT cytochrome c N-terminal domain-containing protein</fullName>
    </recommendedName>
</protein>
<comment type="subcellular location">
    <subcellularLocation>
        <location evidence="1">Cell envelope</location>
    </subcellularLocation>
</comment>
<reference evidence="8 9" key="1">
    <citation type="submission" date="2018-01" db="EMBL/GenBank/DDBJ databases">
        <title>Metagenomic assembled genomes from two thermal pools in the Uzon Caldera, Kamchatka, Russia.</title>
        <authorList>
            <person name="Wilkins L."/>
            <person name="Ettinger C."/>
        </authorList>
    </citation>
    <scope>NUCLEOTIDE SEQUENCE [LARGE SCALE GENOMIC DNA]</scope>
    <source>
        <strain evidence="8">ZAV-15</strain>
    </source>
</reference>
<proteinExistence type="predicted"/>
<evidence type="ECO:0000256" key="2">
    <source>
        <dbReference type="ARBA" id="ARBA00022448"/>
    </source>
</evidence>
<dbReference type="InterPro" id="IPR036280">
    <property type="entry name" value="Multihaem_cyt_sf"/>
</dbReference>
<dbReference type="Proteomes" id="UP000235731">
    <property type="component" value="Unassembled WGS sequence"/>
</dbReference>
<keyword evidence="3" id="KW-0349">Heme</keyword>
<dbReference type="Gene3D" id="1.10.3820.10">
    <property type="entry name" value="Di-heme elbow motif domain"/>
    <property type="match status" value="1"/>
</dbReference>